<evidence type="ECO:0000313" key="1">
    <source>
        <dbReference type="EMBL" id="MFC3757708.1"/>
    </source>
</evidence>
<sequence>MNNKEKINNELKDFCENIENWFQGNTTDQDLLFRKILSGFSPDFKMINGDGNQITLTLFSDWLPTVFGKFPDRKVQIQDIEIHQTEHHALATYTEIQTTEGIANVRTASAVFLFNEEKTLWFHLVENWI</sequence>
<keyword evidence="2" id="KW-1185">Reference proteome</keyword>
<reference evidence="2" key="1">
    <citation type="journal article" date="2019" name="Int. J. Syst. Evol. Microbiol.">
        <title>The Global Catalogue of Microorganisms (GCM) 10K type strain sequencing project: providing services to taxonomists for standard genome sequencing and annotation.</title>
        <authorList>
            <consortium name="The Broad Institute Genomics Platform"/>
            <consortium name="The Broad Institute Genome Sequencing Center for Infectious Disease"/>
            <person name="Wu L."/>
            <person name="Ma J."/>
        </authorList>
    </citation>
    <scope>NUCLEOTIDE SEQUENCE [LARGE SCALE GENOMIC DNA]</scope>
    <source>
        <strain evidence="2">CECT 7798</strain>
    </source>
</reference>
<dbReference type="RefSeq" id="WP_290299057.1">
    <property type="nucleotide sequence ID" value="NZ_JAUFQR010000001.1"/>
</dbReference>
<name>A0ABV7XXG6_9FLAO</name>
<dbReference type="SUPFAM" id="SSF54427">
    <property type="entry name" value="NTF2-like"/>
    <property type="match status" value="1"/>
</dbReference>
<dbReference type="Gene3D" id="3.10.450.50">
    <property type="match status" value="1"/>
</dbReference>
<gene>
    <name evidence="1" type="ORF">ACFONJ_17150</name>
</gene>
<organism evidence="1 2">
    <name type="scientific">Chryseobacterium tructae</name>
    <dbReference type="NCBI Taxonomy" id="1037380"/>
    <lineage>
        <taxon>Bacteria</taxon>
        <taxon>Pseudomonadati</taxon>
        <taxon>Bacteroidota</taxon>
        <taxon>Flavobacteriia</taxon>
        <taxon>Flavobacteriales</taxon>
        <taxon>Weeksellaceae</taxon>
        <taxon>Chryseobacterium group</taxon>
        <taxon>Chryseobacterium</taxon>
    </lineage>
</organism>
<evidence type="ECO:0000313" key="2">
    <source>
        <dbReference type="Proteomes" id="UP001595735"/>
    </source>
</evidence>
<protein>
    <recommendedName>
        <fullName evidence="3">DUF4440 domain-containing protein</fullName>
    </recommendedName>
</protein>
<dbReference type="InterPro" id="IPR032710">
    <property type="entry name" value="NTF2-like_dom_sf"/>
</dbReference>
<dbReference type="Proteomes" id="UP001595735">
    <property type="component" value="Unassembled WGS sequence"/>
</dbReference>
<accession>A0ABV7XXG6</accession>
<dbReference type="EMBL" id="JBHRYO010000002">
    <property type="protein sequence ID" value="MFC3757708.1"/>
    <property type="molecule type" value="Genomic_DNA"/>
</dbReference>
<proteinExistence type="predicted"/>
<evidence type="ECO:0008006" key="3">
    <source>
        <dbReference type="Google" id="ProtNLM"/>
    </source>
</evidence>
<comment type="caution">
    <text evidence="1">The sequence shown here is derived from an EMBL/GenBank/DDBJ whole genome shotgun (WGS) entry which is preliminary data.</text>
</comment>